<feature type="compositionally biased region" description="Basic and acidic residues" evidence="1">
    <location>
        <begin position="111"/>
        <end position="127"/>
    </location>
</feature>
<name>K0SXZ7_THAOC</name>
<proteinExistence type="predicted"/>
<dbReference type="eggNOG" id="ENOG502S5Q9">
    <property type="taxonomic scope" value="Eukaryota"/>
</dbReference>
<dbReference type="NCBIfam" id="NF038123">
    <property type="entry name" value="NF038123_dom"/>
    <property type="match status" value="1"/>
</dbReference>
<gene>
    <name evidence="2" type="ORF">THAOC_13204</name>
</gene>
<dbReference type="OrthoDB" id="186138at2759"/>
<dbReference type="EMBL" id="AGNL01015390">
    <property type="protein sequence ID" value="EJK65896.1"/>
    <property type="molecule type" value="Genomic_DNA"/>
</dbReference>
<dbReference type="InterPro" id="IPR038678">
    <property type="entry name" value="Spondin_N_sf"/>
</dbReference>
<accession>K0SXZ7</accession>
<evidence type="ECO:0000256" key="1">
    <source>
        <dbReference type="SAM" id="MobiDB-lite"/>
    </source>
</evidence>
<feature type="compositionally biased region" description="Polar residues" evidence="1">
    <location>
        <begin position="19"/>
        <end position="34"/>
    </location>
</feature>
<organism evidence="2 3">
    <name type="scientific">Thalassiosira oceanica</name>
    <name type="common">Marine diatom</name>
    <dbReference type="NCBI Taxonomy" id="159749"/>
    <lineage>
        <taxon>Eukaryota</taxon>
        <taxon>Sar</taxon>
        <taxon>Stramenopiles</taxon>
        <taxon>Ochrophyta</taxon>
        <taxon>Bacillariophyta</taxon>
        <taxon>Coscinodiscophyceae</taxon>
        <taxon>Thalassiosirophycidae</taxon>
        <taxon>Thalassiosirales</taxon>
        <taxon>Thalassiosiraceae</taxon>
        <taxon>Thalassiosira</taxon>
    </lineage>
</organism>
<feature type="non-terminal residue" evidence="2">
    <location>
        <position position="1"/>
    </location>
</feature>
<feature type="compositionally biased region" description="Basic and acidic residues" evidence="1">
    <location>
        <begin position="72"/>
        <end position="101"/>
    </location>
</feature>
<dbReference type="Gene3D" id="2.60.40.2130">
    <property type="entry name" value="F-spondin domain"/>
    <property type="match status" value="1"/>
</dbReference>
<feature type="region of interest" description="Disordered" evidence="1">
    <location>
        <begin position="18"/>
        <end position="48"/>
    </location>
</feature>
<protein>
    <recommendedName>
        <fullName evidence="4">Spondin domain-containing protein</fullName>
    </recommendedName>
</protein>
<dbReference type="InterPro" id="IPR009465">
    <property type="entry name" value="Spondin_N"/>
</dbReference>
<comment type="caution">
    <text evidence="2">The sequence shown here is derived from an EMBL/GenBank/DDBJ whole genome shotgun (WGS) entry which is preliminary data.</text>
</comment>
<dbReference type="AlphaFoldDB" id="K0SXZ7"/>
<evidence type="ECO:0000313" key="2">
    <source>
        <dbReference type="EMBL" id="EJK65896.1"/>
    </source>
</evidence>
<reference evidence="2 3" key="1">
    <citation type="journal article" date="2012" name="Genome Biol.">
        <title>Genome and low-iron response of an oceanic diatom adapted to chronic iron limitation.</title>
        <authorList>
            <person name="Lommer M."/>
            <person name="Specht M."/>
            <person name="Roy A.S."/>
            <person name="Kraemer L."/>
            <person name="Andreson R."/>
            <person name="Gutowska M.A."/>
            <person name="Wolf J."/>
            <person name="Bergner S.V."/>
            <person name="Schilhabel M.B."/>
            <person name="Klostermeier U.C."/>
            <person name="Beiko R.G."/>
            <person name="Rosenstiel P."/>
            <person name="Hippler M."/>
            <person name="Laroche J."/>
        </authorList>
    </citation>
    <scope>NUCLEOTIDE SEQUENCE [LARGE SCALE GENOMIC DNA]</scope>
    <source>
        <strain evidence="2 3">CCMP1005</strain>
    </source>
</reference>
<evidence type="ECO:0008006" key="4">
    <source>
        <dbReference type="Google" id="ProtNLM"/>
    </source>
</evidence>
<evidence type="ECO:0000313" key="3">
    <source>
        <dbReference type="Proteomes" id="UP000266841"/>
    </source>
</evidence>
<sequence>ISADCGNVSVDVNVAERASGTSSECGSNIDMSQETEGHHRPNTHSVSACDQQSTLLEISVLLESNLDRLETASVSRDEGRNAARAPRREREARAKEEDGRKHTALLGDCDEQSKESKNRPTISRNEDRTLSTSVARFVDLDCSSKFVGIVPTLPQIRVTLQPPLTVTKSRLLPRTLRQLDSPLQVTSSHRSNRQTQRLSMKPVLFFVALSASAASAVDEDINQRRTRAKASKENTGTKTLVLDILNESFNQPFSPFFVMVHNSDAEPLYVRGQMANEPLALLAENGTPGPLVDYYTRNSNGVKSVEAFADGVPYFGGESLQIMVEVSEGYPLVTVASMAINTNDGFVALNGVEVRAGLVIDEPGLDAGSEENNEDCDSIPGPACADIDSGNERSGNGEGFVHVHRGFHGVGRNGLEPVQYDWRNPMMRVSTALPKFNYSTAAKSSFLTSIPCSPWNSCAHAPWPSTYWSSGSGAWLASTTSVLNALAARSSVRSSNSLAASVSKESVGSQTHAMPNPVGVMRDSAHQLLAEIVEAPIDNSVFRSQHCCWWRRLRLSASSSSFPTVYTALARAVEEINSKGVTINSVESSMMGTRLADVG</sequence>
<dbReference type="Proteomes" id="UP000266841">
    <property type="component" value="Unassembled WGS sequence"/>
</dbReference>
<feature type="region of interest" description="Disordered" evidence="1">
    <location>
        <begin position="72"/>
        <end position="127"/>
    </location>
</feature>
<keyword evidence="3" id="KW-1185">Reference proteome</keyword>